<evidence type="ECO:0000313" key="2">
    <source>
        <dbReference type="Proteomes" id="UP001319080"/>
    </source>
</evidence>
<organism evidence="1 2">
    <name type="scientific">Dawidia cretensis</name>
    <dbReference type="NCBI Taxonomy" id="2782350"/>
    <lineage>
        <taxon>Bacteria</taxon>
        <taxon>Pseudomonadati</taxon>
        <taxon>Bacteroidota</taxon>
        <taxon>Cytophagia</taxon>
        <taxon>Cytophagales</taxon>
        <taxon>Chryseotaleaceae</taxon>
        <taxon>Dawidia</taxon>
    </lineage>
</organism>
<evidence type="ECO:0000313" key="1">
    <source>
        <dbReference type="EMBL" id="MBT1712167.1"/>
    </source>
</evidence>
<accession>A0AAP2GX52</accession>
<dbReference type="Proteomes" id="UP001319080">
    <property type="component" value="Unassembled WGS sequence"/>
</dbReference>
<gene>
    <name evidence="1" type="ORF">KK062_28255</name>
</gene>
<feature type="non-terminal residue" evidence="1">
    <location>
        <position position="60"/>
    </location>
</feature>
<comment type="caution">
    <text evidence="1">The sequence shown here is derived from an EMBL/GenBank/DDBJ whole genome shotgun (WGS) entry which is preliminary data.</text>
</comment>
<reference evidence="1 2" key="1">
    <citation type="submission" date="2021-05" db="EMBL/GenBank/DDBJ databases">
        <title>A Polyphasic approach of four new species of the genus Ohtaekwangia: Ohtaekwangia histidinii sp. nov., Ohtaekwangia cretensis sp. nov., Ohtaekwangia indiensis sp. nov., Ohtaekwangia reichenbachii sp. nov. from diverse environment.</title>
        <authorList>
            <person name="Octaviana S."/>
        </authorList>
    </citation>
    <scope>NUCLEOTIDE SEQUENCE [LARGE SCALE GENOMIC DNA]</scope>
    <source>
        <strain evidence="1 2">PWU5</strain>
    </source>
</reference>
<name>A0AAP2GX52_9BACT</name>
<sequence length="60" mass="7073">MPNFIHHFKSSCDVFGDDDNMTSVHFAVYMSVFYHWNRKKFADNMRINRDDVMRIAGLGS</sequence>
<keyword evidence="2" id="KW-1185">Reference proteome</keyword>
<protein>
    <submittedName>
        <fullName evidence="1">Uncharacterized protein</fullName>
    </submittedName>
</protein>
<dbReference type="AlphaFoldDB" id="A0AAP2GX52"/>
<proteinExistence type="predicted"/>
<dbReference type="EMBL" id="JAHESE010000053">
    <property type="protein sequence ID" value="MBT1712167.1"/>
    <property type="molecule type" value="Genomic_DNA"/>
</dbReference>
<dbReference type="RefSeq" id="WP_254087734.1">
    <property type="nucleotide sequence ID" value="NZ_JAHESE010000053.1"/>
</dbReference>